<dbReference type="PANTHER" id="PTHR48466:SF2">
    <property type="entry name" value="OS10G0509000 PROTEIN"/>
    <property type="match status" value="1"/>
</dbReference>
<dbReference type="PANTHER" id="PTHR48466">
    <property type="entry name" value="OS10G0509000 PROTEIN-RELATED"/>
    <property type="match status" value="1"/>
</dbReference>
<evidence type="ECO:0000256" key="1">
    <source>
        <dbReference type="ARBA" id="ARBA00022722"/>
    </source>
</evidence>
<feature type="coiled-coil region" evidence="9">
    <location>
        <begin position="520"/>
        <end position="597"/>
    </location>
</feature>
<dbReference type="SUPFAM" id="SSF48334">
    <property type="entry name" value="DNA repair protein MutS, domain III"/>
    <property type="match status" value="1"/>
</dbReference>
<dbReference type="GO" id="GO:0004519">
    <property type="term" value="F:endonuclease activity"/>
    <property type="evidence" value="ECO:0007669"/>
    <property type="project" value="UniProtKB-UniRule"/>
</dbReference>
<keyword evidence="1 8" id="KW-0540">Nuclease</keyword>
<dbReference type="STRING" id="1121345.SAMN02745217_01756"/>
<dbReference type="InterPro" id="IPR005747">
    <property type="entry name" value="MutS2"/>
</dbReference>
<dbReference type="Gene3D" id="3.40.50.300">
    <property type="entry name" value="P-loop containing nucleotide triphosphate hydrolases"/>
    <property type="match status" value="1"/>
</dbReference>
<dbReference type="InterPro" id="IPR027417">
    <property type="entry name" value="P-loop_NTPase"/>
</dbReference>
<dbReference type="EMBL" id="FRFD01000005">
    <property type="protein sequence ID" value="SHO48288.1"/>
    <property type="molecule type" value="Genomic_DNA"/>
</dbReference>
<dbReference type="SMART" id="SM00533">
    <property type="entry name" value="MUTSd"/>
    <property type="match status" value="1"/>
</dbReference>
<feature type="binding site" evidence="8">
    <location>
        <begin position="339"/>
        <end position="346"/>
    </location>
    <ligand>
        <name>ATP</name>
        <dbReference type="ChEBI" id="CHEBI:30616"/>
    </ligand>
</feature>
<dbReference type="AlphaFoldDB" id="A0A1M7Y6Y8"/>
<dbReference type="GO" id="GO:0045910">
    <property type="term" value="P:negative regulation of DNA recombination"/>
    <property type="evidence" value="ECO:0007669"/>
    <property type="project" value="InterPro"/>
</dbReference>
<dbReference type="Gene3D" id="3.30.1370.110">
    <property type="match status" value="1"/>
</dbReference>
<dbReference type="GO" id="GO:0072344">
    <property type="term" value="P:rescue of stalled ribosome"/>
    <property type="evidence" value="ECO:0007669"/>
    <property type="project" value="UniProtKB-UniRule"/>
</dbReference>
<dbReference type="PROSITE" id="PS00486">
    <property type="entry name" value="DNA_MISMATCH_REPAIR_2"/>
    <property type="match status" value="1"/>
</dbReference>
<gene>
    <name evidence="8" type="primary">mutS2</name>
    <name evidence="8" type="synonym">rqcU</name>
    <name evidence="11" type="ORF">SAMN02745217_01756</name>
</gene>
<keyword evidence="7 8" id="KW-0238">DNA-binding</keyword>
<dbReference type="Pfam" id="PF01713">
    <property type="entry name" value="Smr"/>
    <property type="match status" value="1"/>
</dbReference>
<dbReference type="RefSeq" id="WP_073588477.1">
    <property type="nucleotide sequence ID" value="NZ_FRFD01000005.1"/>
</dbReference>
<keyword evidence="12" id="KW-1185">Reference proteome</keyword>
<dbReference type="OrthoDB" id="9808166at2"/>
<dbReference type="InterPro" id="IPR000432">
    <property type="entry name" value="DNA_mismatch_repair_MutS_C"/>
</dbReference>
<comment type="function">
    <text evidence="8">Acts as a ribosome collision sensor, splitting the ribosome into its 2 subunits. Detects stalled/collided 70S ribosomes which it binds and splits by an ATP-hydrolysis driven conformational change. Acts upstream of the ribosome quality control system (RQC), a ribosome-associated complex that mediates the extraction of incompletely synthesized nascent chains from stalled ribosomes and their subsequent degradation. Probably generates substrates for RQC.</text>
</comment>
<dbReference type="GO" id="GO:0043023">
    <property type="term" value="F:ribosomal large subunit binding"/>
    <property type="evidence" value="ECO:0007669"/>
    <property type="project" value="UniProtKB-UniRule"/>
</dbReference>
<keyword evidence="3 8" id="KW-0547">Nucleotide-binding</keyword>
<keyword evidence="2 8" id="KW-0699">rRNA-binding</keyword>
<dbReference type="Proteomes" id="UP000184612">
    <property type="component" value="Unassembled WGS sequence"/>
</dbReference>
<evidence type="ECO:0000259" key="10">
    <source>
        <dbReference type="PROSITE" id="PS50828"/>
    </source>
</evidence>
<dbReference type="InterPro" id="IPR045076">
    <property type="entry name" value="MutS"/>
</dbReference>
<comment type="subunit">
    <text evidence="8">Homodimer. Binds to stalled ribosomes, contacting rRNA.</text>
</comment>
<keyword evidence="5 8" id="KW-0067">ATP-binding</keyword>
<dbReference type="InterPro" id="IPR036063">
    <property type="entry name" value="Smr_dom_sf"/>
</dbReference>
<proteinExistence type="inferred from homology"/>
<keyword evidence="4 8" id="KW-0378">Hydrolase</keyword>
<dbReference type="InterPro" id="IPR046893">
    <property type="entry name" value="MSSS"/>
</dbReference>
<keyword evidence="6 8" id="KW-0694">RNA-binding</keyword>
<evidence type="ECO:0000256" key="2">
    <source>
        <dbReference type="ARBA" id="ARBA00022730"/>
    </source>
</evidence>
<reference evidence="11 12" key="1">
    <citation type="submission" date="2016-12" db="EMBL/GenBank/DDBJ databases">
        <authorList>
            <person name="Song W.-J."/>
            <person name="Kurnit D.M."/>
        </authorList>
    </citation>
    <scope>NUCLEOTIDE SEQUENCE [LARGE SCALE GENOMIC DNA]</scope>
    <source>
        <strain evidence="11 12">DSM 12503</strain>
    </source>
</reference>
<dbReference type="GO" id="GO:0005524">
    <property type="term" value="F:ATP binding"/>
    <property type="evidence" value="ECO:0007669"/>
    <property type="project" value="UniProtKB-UniRule"/>
</dbReference>
<dbReference type="GO" id="GO:0030983">
    <property type="term" value="F:mismatched DNA binding"/>
    <property type="evidence" value="ECO:0007669"/>
    <property type="project" value="InterPro"/>
</dbReference>
<feature type="domain" description="Smr" evidence="10">
    <location>
        <begin position="722"/>
        <end position="797"/>
    </location>
</feature>
<dbReference type="EC" id="3.6.4.-" evidence="8"/>
<dbReference type="SUPFAM" id="SSF160443">
    <property type="entry name" value="SMR domain-like"/>
    <property type="match status" value="1"/>
</dbReference>
<dbReference type="PIRSF" id="PIRSF005814">
    <property type="entry name" value="MutS_YshD"/>
    <property type="match status" value="1"/>
</dbReference>
<dbReference type="SUPFAM" id="SSF52540">
    <property type="entry name" value="P-loop containing nucleoside triphosphate hydrolases"/>
    <property type="match status" value="1"/>
</dbReference>
<organism evidence="11 12">
    <name type="scientific">Anaerocolumna xylanovorans DSM 12503</name>
    <dbReference type="NCBI Taxonomy" id="1121345"/>
    <lineage>
        <taxon>Bacteria</taxon>
        <taxon>Bacillati</taxon>
        <taxon>Bacillota</taxon>
        <taxon>Clostridia</taxon>
        <taxon>Lachnospirales</taxon>
        <taxon>Lachnospiraceae</taxon>
        <taxon>Anaerocolumna</taxon>
    </lineage>
</organism>
<comment type="function">
    <text evidence="8">Endonuclease that is involved in the suppression of homologous recombination and thus may have a key role in the control of bacterial genetic diversity.</text>
</comment>
<dbReference type="InterPro" id="IPR002625">
    <property type="entry name" value="Smr_dom"/>
</dbReference>
<dbReference type="CDD" id="cd03280">
    <property type="entry name" value="ABC_MutS2"/>
    <property type="match status" value="1"/>
</dbReference>
<keyword evidence="8" id="KW-0255">Endonuclease</keyword>
<dbReference type="SMART" id="SM00463">
    <property type="entry name" value="SMR"/>
    <property type="match status" value="1"/>
</dbReference>
<comment type="similarity">
    <text evidence="8">Belongs to the DNA mismatch repair MutS family. MutS2 subfamily.</text>
</comment>
<dbReference type="Pfam" id="PF00488">
    <property type="entry name" value="MutS_V"/>
    <property type="match status" value="1"/>
</dbReference>
<protein>
    <recommendedName>
        <fullName evidence="8">Endonuclease MutS2</fullName>
        <ecNumber evidence="8">3.1.-.-</ecNumber>
    </recommendedName>
    <alternativeName>
        <fullName evidence="8">Ribosome-associated protein quality control-upstream factor</fullName>
        <shortName evidence="8">RQC-upstream factor</shortName>
        <shortName evidence="8">RqcU</shortName>
        <ecNumber evidence="8">3.6.4.-</ecNumber>
    </alternativeName>
</protein>
<dbReference type="SMART" id="SM00534">
    <property type="entry name" value="MUTSac"/>
    <property type="match status" value="1"/>
</dbReference>
<dbReference type="GO" id="GO:0006298">
    <property type="term" value="P:mismatch repair"/>
    <property type="evidence" value="ECO:0007669"/>
    <property type="project" value="InterPro"/>
</dbReference>
<dbReference type="InterPro" id="IPR007696">
    <property type="entry name" value="DNA_mismatch_repair_MutS_core"/>
</dbReference>
<dbReference type="FunFam" id="3.40.50.300:FF:000830">
    <property type="entry name" value="Endonuclease MutS2"/>
    <property type="match status" value="1"/>
</dbReference>
<dbReference type="Pfam" id="PF20297">
    <property type="entry name" value="MSSS"/>
    <property type="match status" value="1"/>
</dbReference>
<evidence type="ECO:0000256" key="3">
    <source>
        <dbReference type="ARBA" id="ARBA00022741"/>
    </source>
</evidence>
<dbReference type="GO" id="GO:0019843">
    <property type="term" value="F:rRNA binding"/>
    <property type="evidence" value="ECO:0007669"/>
    <property type="project" value="UniProtKB-UniRule"/>
</dbReference>
<evidence type="ECO:0000256" key="7">
    <source>
        <dbReference type="ARBA" id="ARBA00023125"/>
    </source>
</evidence>
<evidence type="ECO:0000313" key="12">
    <source>
        <dbReference type="Proteomes" id="UP000184612"/>
    </source>
</evidence>
<evidence type="ECO:0000256" key="5">
    <source>
        <dbReference type="ARBA" id="ARBA00022840"/>
    </source>
</evidence>
<evidence type="ECO:0000256" key="4">
    <source>
        <dbReference type="ARBA" id="ARBA00022801"/>
    </source>
</evidence>
<evidence type="ECO:0000256" key="6">
    <source>
        <dbReference type="ARBA" id="ARBA00022884"/>
    </source>
</evidence>
<dbReference type="NCBIfam" id="TIGR01069">
    <property type="entry name" value="mutS2"/>
    <property type="match status" value="1"/>
</dbReference>
<evidence type="ECO:0000256" key="9">
    <source>
        <dbReference type="SAM" id="Coils"/>
    </source>
</evidence>
<dbReference type="GO" id="GO:0140664">
    <property type="term" value="F:ATP-dependent DNA damage sensor activity"/>
    <property type="evidence" value="ECO:0007669"/>
    <property type="project" value="InterPro"/>
</dbReference>
<name>A0A1M7Y6Y8_9FIRM</name>
<dbReference type="GO" id="GO:0016887">
    <property type="term" value="F:ATP hydrolysis activity"/>
    <property type="evidence" value="ECO:0007669"/>
    <property type="project" value="InterPro"/>
</dbReference>
<dbReference type="PROSITE" id="PS50828">
    <property type="entry name" value="SMR"/>
    <property type="match status" value="1"/>
</dbReference>
<accession>A0A1M7Y6Y8</accession>
<sequence length="797" mass="87538">MNEKALKTLEYYKIIEKLSAFAGSGLGKALCNSLLPVSDIEEIRKAQKETSDALSRILRKGSLGFYGVHDIRASLKRLEVGSALSAQELLSLSSVLDATARIRAYGAKDSGDGESSQSTPDSLEEMFRSLEPLTLLNNEIKRCIISEEEIADDASPALKSIRKSLKVTNDKIHDQLNSIVNSSSSKTMLQENIVTMRNGRYCIPIKQEYRGQFPGMIHDQSSSGSTLFVEPMAVVKLNNDLRELEIKELQEIERILAALSEQAGAHIEKLYDNIRILPKLDFIFAKATLSKQIKGTEAVFNDKGVVNIKKGRHPLIDAKKVVPIDITLGKDFNLLVITGPNTGGKTVSLKTVGLFTLLGQAGLHIPAFDGSELAVFEEVYADIGDEQSIEQSLSTFSSHMTNTVSILEKANYKSLVLFDELGAGTDPTEGAALAMAILNHLHKRSVRTMATTHYSELKVYALTTEGVSNACCEFDVETLRPTYRLLIGIPGKSNAFAISSKLGLPSHIIEDAKNLIGVQEKSFEDVISDLEKNRIEIEREKEEIAALKEQAKNLQLKLEQQNEKLVKAKDRIMADANEEARKVLQEAKDAADRTIKNFNKWGAEGGLGKEMENERSKIRGLLSETESKLAIKGRQKSSKTPKPGEFRIGDAIHVISLDLKGTVSTLPNAKGDLYVQMGILRSQVNISDIELIDEPDITGPNINKSGSGKIKLSKTLHISTEINLIGKTVDEALSELDKYLDDAYLSHLPQVTVIHGRGTGALRNAVHSHLKKTKYVKSYREGAFGEGGQGVTIVEFK</sequence>
<dbReference type="HAMAP" id="MF_00092">
    <property type="entry name" value="MutS2"/>
    <property type="match status" value="1"/>
</dbReference>
<dbReference type="InterPro" id="IPR036187">
    <property type="entry name" value="DNA_mismatch_repair_MutS_sf"/>
</dbReference>
<evidence type="ECO:0000256" key="8">
    <source>
        <dbReference type="HAMAP-Rule" id="MF_00092"/>
    </source>
</evidence>
<evidence type="ECO:0000313" key="11">
    <source>
        <dbReference type="EMBL" id="SHO48288.1"/>
    </source>
</evidence>
<keyword evidence="9" id="KW-0175">Coiled coil</keyword>
<dbReference type="EC" id="3.1.-.-" evidence="8"/>